<comment type="caution">
    <text evidence="2">The sequence shown here is derived from an EMBL/GenBank/DDBJ whole genome shotgun (WGS) entry which is preliminary data.</text>
</comment>
<proteinExistence type="predicted"/>
<dbReference type="InterPro" id="IPR011050">
    <property type="entry name" value="Pectin_lyase_fold/virulence"/>
</dbReference>
<evidence type="ECO:0000313" key="3">
    <source>
        <dbReference type="Proteomes" id="UP000011513"/>
    </source>
</evidence>
<accession>M0DCG4</accession>
<dbReference type="InterPro" id="IPR012334">
    <property type="entry name" value="Pectin_lyas_fold"/>
</dbReference>
<dbReference type="EMBL" id="AOIV01000011">
    <property type="protein sequence ID" value="ELZ32437.1"/>
    <property type="molecule type" value="Genomic_DNA"/>
</dbReference>
<reference evidence="2 3" key="1">
    <citation type="journal article" date="2014" name="PLoS Genet.">
        <title>Phylogenetically driven sequencing of extremely halophilic archaea reveals strategies for static and dynamic osmo-response.</title>
        <authorList>
            <person name="Becker E.A."/>
            <person name="Seitzer P.M."/>
            <person name="Tritt A."/>
            <person name="Larsen D."/>
            <person name="Krusor M."/>
            <person name="Yao A.I."/>
            <person name="Wu D."/>
            <person name="Madern D."/>
            <person name="Eisen J.A."/>
            <person name="Darling A.E."/>
            <person name="Facciotti M.T."/>
        </authorList>
    </citation>
    <scope>NUCLEOTIDE SEQUENCE [LARGE SCALE GENOMIC DNA]</scope>
    <source>
        <strain evidence="2 3">JCM 14848</strain>
    </source>
</reference>
<organism evidence="2 3">
    <name type="scientific">Halogeometricum pallidum JCM 14848</name>
    <dbReference type="NCBI Taxonomy" id="1227487"/>
    <lineage>
        <taxon>Archaea</taxon>
        <taxon>Methanobacteriati</taxon>
        <taxon>Methanobacteriota</taxon>
        <taxon>Stenosarchaea group</taxon>
        <taxon>Halobacteria</taxon>
        <taxon>Halobacteriales</taxon>
        <taxon>Haloferacaceae</taxon>
        <taxon>Halogeometricum</taxon>
    </lineage>
</organism>
<dbReference type="Gene3D" id="2.160.20.10">
    <property type="entry name" value="Single-stranded right-handed beta-helix, Pectin lyase-like"/>
    <property type="match status" value="1"/>
</dbReference>
<dbReference type="SMART" id="SM00710">
    <property type="entry name" value="PbH1"/>
    <property type="match status" value="8"/>
</dbReference>
<gene>
    <name evidence="2" type="ORF">C474_06427</name>
</gene>
<dbReference type="InParanoid" id="M0DCG4"/>
<dbReference type="AlphaFoldDB" id="M0DCG4"/>
<sequence>MDVEADSVVLDGRGHALTVAESTRAYGAALGMPTPDQFGEAVVVTGGRSNVTIANLSFEGFDSGIRATGGADLSVVNVTGTNAVTGVVIDGVSRVRVMSTTILDSAGDGLVVQNATDVTIDAVTVDASWMAGIVVNGSDRVSIQATTVSRNHGDGLFVTDSTDVVTVGLVASDNAVGILVIAADGTTVTASTLDRNSIAGIAVLRADGVIVADSTISNTVGDPGAVGVERTAGLLTVDARNTTLRDVRVFGNHDWTIVGLDSASIVVERVIAGSTVVSFTATGVSIELHFLVDRPCSASTVASVSTEIERQATAGDGVAPEVTVTCVR</sequence>
<dbReference type="SUPFAM" id="SSF51126">
    <property type="entry name" value="Pectin lyase-like"/>
    <property type="match status" value="1"/>
</dbReference>
<feature type="domain" description="Right handed beta helix" evidence="1">
    <location>
        <begin position="63"/>
        <end position="216"/>
    </location>
</feature>
<dbReference type="InterPro" id="IPR006626">
    <property type="entry name" value="PbH1"/>
</dbReference>
<keyword evidence="3" id="KW-1185">Reference proteome</keyword>
<evidence type="ECO:0000313" key="2">
    <source>
        <dbReference type="EMBL" id="ELZ32437.1"/>
    </source>
</evidence>
<protein>
    <recommendedName>
        <fullName evidence="1">Right handed beta helix domain-containing protein</fullName>
    </recommendedName>
</protein>
<evidence type="ECO:0000259" key="1">
    <source>
        <dbReference type="Pfam" id="PF13229"/>
    </source>
</evidence>
<dbReference type="Proteomes" id="UP000011513">
    <property type="component" value="Unassembled WGS sequence"/>
</dbReference>
<dbReference type="InterPro" id="IPR039448">
    <property type="entry name" value="Beta_helix"/>
</dbReference>
<name>M0DCG4_HALPD</name>
<dbReference type="Pfam" id="PF13229">
    <property type="entry name" value="Beta_helix"/>
    <property type="match status" value="1"/>
</dbReference>